<sequence length="261" mass="28217">MAGVCSIDMEAIRQPRAVYAQAAPALQLPSDPPSPAGSLVFTPVNAPSTYWRTTICPNTPHKGHACVSHSADSTPRSGPPTPAVLWPSAPSPCGWGSWSFAMSPTNGNTWASNSSQGDSERTLSSAFPDSFGKQPMLRRACTLPTAPEIESDEEEDDFDIGIDRTVSESQVTVRPKAKADEVPSQHRFLQRFDAMQAHHVQLTPERRDKVHGSRDRENRENSPATAEKMIRPRSVARRPSSGEASATLTASLEECVPAACK</sequence>
<dbReference type="EMBL" id="CAUJNA010003229">
    <property type="protein sequence ID" value="CAJ1396403.1"/>
    <property type="molecule type" value="Genomic_DNA"/>
</dbReference>
<feature type="compositionally biased region" description="Basic and acidic residues" evidence="1">
    <location>
        <begin position="204"/>
        <end position="220"/>
    </location>
</feature>
<evidence type="ECO:0000256" key="1">
    <source>
        <dbReference type="SAM" id="MobiDB-lite"/>
    </source>
</evidence>
<feature type="region of interest" description="Disordered" evidence="1">
    <location>
        <begin position="202"/>
        <end position="251"/>
    </location>
</feature>
<proteinExistence type="predicted"/>
<accession>A0AA36J0Q7</accession>
<gene>
    <name evidence="2" type="ORF">EVOR1521_LOCUS20647</name>
</gene>
<evidence type="ECO:0000313" key="3">
    <source>
        <dbReference type="Proteomes" id="UP001178507"/>
    </source>
</evidence>
<evidence type="ECO:0000313" key="2">
    <source>
        <dbReference type="EMBL" id="CAJ1396403.1"/>
    </source>
</evidence>
<feature type="region of interest" description="Disordered" evidence="1">
    <location>
        <begin position="108"/>
        <end position="131"/>
    </location>
</feature>
<reference evidence="2" key="1">
    <citation type="submission" date="2023-08" db="EMBL/GenBank/DDBJ databases">
        <authorList>
            <person name="Chen Y."/>
            <person name="Shah S."/>
            <person name="Dougan E. K."/>
            <person name="Thang M."/>
            <person name="Chan C."/>
        </authorList>
    </citation>
    <scope>NUCLEOTIDE SEQUENCE</scope>
</reference>
<dbReference type="Proteomes" id="UP001178507">
    <property type="component" value="Unassembled WGS sequence"/>
</dbReference>
<protein>
    <submittedName>
        <fullName evidence="2">Uncharacterized protein</fullName>
    </submittedName>
</protein>
<keyword evidence="3" id="KW-1185">Reference proteome</keyword>
<dbReference type="AlphaFoldDB" id="A0AA36J0Q7"/>
<comment type="caution">
    <text evidence="2">The sequence shown here is derived from an EMBL/GenBank/DDBJ whole genome shotgun (WGS) entry which is preliminary data.</text>
</comment>
<name>A0AA36J0Q7_9DINO</name>
<feature type="compositionally biased region" description="Polar residues" evidence="1">
    <location>
        <begin position="108"/>
        <end position="127"/>
    </location>
</feature>
<organism evidence="2 3">
    <name type="scientific">Effrenium voratum</name>
    <dbReference type="NCBI Taxonomy" id="2562239"/>
    <lineage>
        <taxon>Eukaryota</taxon>
        <taxon>Sar</taxon>
        <taxon>Alveolata</taxon>
        <taxon>Dinophyceae</taxon>
        <taxon>Suessiales</taxon>
        <taxon>Symbiodiniaceae</taxon>
        <taxon>Effrenium</taxon>
    </lineage>
</organism>